<feature type="signal peptide" evidence="2">
    <location>
        <begin position="1"/>
        <end position="19"/>
    </location>
</feature>
<evidence type="ECO:0000313" key="4">
    <source>
        <dbReference type="EMBL" id="SUZ12534.1"/>
    </source>
</evidence>
<accession>A0A061HD98</accession>
<sequence length="208" mass="23565">MRQQVILICLSLIYFGAAGSDKHTSTKSPHEAAVAVQLAEGSETHDKQPISCGVFTLQWNHVQAKKQKACHELKYQTAPDNHLSNTLGEIYEPRRTSIPWNKKYYMYPLTQIVADTGGILSNTPYLFITNTCSLVAIYLRIGARTKSKVRTPIQQEIYKRCWDKREGNEAVVTDENDFVNSIYPHSFIQGSQKPAAPSVLSQEKHKRR</sequence>
<dbReference type="HOGENOM" id="CLU_1320678_0_0_1"/>
<dbReference type="EMBL" id="UIGY01000184">
    <property type="protein sequence ID" value="SUZ12534.1"/>
    <property type="molecule type" value="Genomic_DNA"/>
</dbReference>
<dbReference type="AlphaFoldDB" id="A0A061HD98"/>
<feature type="region of interest" description="Disordered" evidence="1">
    <location>
        <begin position="189"/>
        <end position="208"/>
    </location>
</feature>
<protein>
    <submittedName>
        <fullName evidence="4">BgtAcSP-30056</fullName>
    </submittedName>
</protein>
<organism evidence="4">
    <name type="scientific">Blumeria graminis f. sp. tritici 96224</name>
    <dbReference type="NCBI Taxonomy" id="1268274"/>
    <lineage>
        <taxon>Eukaryota</taxon>
        <taxon>Fungi</taxon>
        <taxon>Dikarya</taxon>
        <taxon>Ascomycota</taxon>
        <taxon>Pezizomycotina</taxon>
        <taxon>Leotiomycetes</taxon>
        <taxon>Erysiphales</taxon>
        <taxon>Erysiphaceae</taxon>
        <taxon>Blumeria</taxon>
    </lineage>
</organism>
<gene>
    <name evidence="3" type="ORF">BGT96224_AcSP30056</name>
    <name evidence="4" type="ORF">BGT96224V2_LOCUS5714</name>
</gene>
<keyword evidence="2" id="KW-0732">Signal</keyword>
<feature type="chain" id="PRO_5044538889" evidence="2">
    <location>
        <begin position="20"/>
        <end position="208"/>
    </location>
</feature>
<evidence type="ECO:0000313" key="5">
    <source>
        <dbReference type="Proteomes" id="UP000053110"/>
    </source>
</evidence>
<reference evidence="4" key="3">
    <citation type="submission" date="2018-07" db="EMBL/GenBank/DDBJ databases">
        <authorList>
            <person name="Quirk P.G."/>
            <person name="Krulwich T.A."/>
        </authorList>
    </citation>
    <scope>NUCLEOTIDE SEQUENCE</scope>
    <source>
        <strain evidence="4">96224</strain>
    </source>
</reference>
<dbReference type="EMBL" id="KE375135">
    <property type="protein sequence ID" value="EPQ63037.1"/>
    <property type="molecule type" value="Genomic_DNA"/>
</dbReference>
<evidence type="ECO:0000313" key="3">
    <source>
        <dbReference type="EMBL" id="EPQ63037.1"/>
    </source>
</evidence>
<evidence type="ECO:0000256" key="1">
    <source>
        <dbReference type="SAM" id="MobiDB-lite"/>
    </source>
</evidence>
<reference evidence="5" key="1">
    <citation type="journal article" date="2013" name="Nat. Genet.">
        <title>The wheat powdery mildew genome shows the unique evolution of an obligate biotroph.</title>
        <authorList>
            <person name="Wicker T."/>
            <person name="Oberhaensli S."/>
            <person name="Parlange F."/>
            <person name="Buchmann J.P."/>
            <person name="Shatalina M."/>
            <person name="Roffler S."/>
            <person name="Ben-David R."/>
            <person name="Dolezel J."/>
            <person name="Simkova H."/>
            <person name="Schulze-Lefert P."/>
            <person name="Spanu P.D."/>
            <person name="Bruggmann R."/>
            <person name="Amselem J."/>
            <person name="Quesneville H."/>
            <person name="Ver Loren van Themaat E."/>
            <person name="Paape T."/>
            <person name="Shimizu K.K."/>
            <person name="Keller B."/>
        </authorList>
    </citation>
    <scope>NUCLEOTIDE SEQUENCE [LARGE SCALE GENOMIC DNA]</scope>
    <source>
        <strain evidence="5">96224</strain>
    </source>
</reference>
<evidence type="ECO:0000256" key="2">
    <source>
        <dbReference type="SAM" id="SignalP"/>
    </source>
</evidence>
<name>A0A061HD98_BLUGR</name>
<feature type="non-terminal residue" evidence="4">
    <location>
        <position position="208"/>
    </location>
</feature>
<dbReference type="Proteomes" id="UP000053110">
    <property type="component" value="Unassembled WGS sequence"/>
</dbReference>
<proteinExistence type="predicted"/>
<reference evidence="3" key="2">
    <citation type="submission" date="2013-01" db="EMBL/GenBank/DDBJ databases">
        <title>The wheat powdery mildew genome reveals unique evolution of an obligate biotroph.</title>
        <authorList>
            <person name="Oberhaensli S."/>
            <person name="Wicker T."/>
            <person name="Keller B."/>
        </authorList>
    </citation>
    <scope>NUCLEOTIDE SEQUENCE</scope>
    <source>
        <strain evidence="3">96224</strain>
    </source>
</reference>
<dbReference type="OrthoDB" id="10628807at2759"/>